<accession>A0A1H8FRI8</accession>
<dbReference type="InterPro" id="IPR001453">
    <property type="entry name" value="MoaB/Mog_dom"/>
</dbReference>
<dbReference type="InterPro" id="IPR038987">
    <property type="entry name" value="MoeA-like"/>
</dbReference>
<dbReference type="Gene3D" id="2.40.340.10">
    <property type="entry name" value="MoeA, C-terminal, domain IV"/>
    <property type="match status" value="1"/>
</dbReference>
<organism evidence="13 14">
    <name type="scientific">Brachymonas denitrificans DSM 15123</name>
    <dbReference type="NCBI Taxonomy" id="1121117"/>
    <lineage>
        <taxon>Bacteria</taxon>
        <taxon>Pseudomonadati</taxon>
        <taxon>Pseudomonadota</taxon>
        <taxon>Betaproteobacteria</taxon>
        <taxon>Burkholderiales</taxon>
        <taxon>Comamonadaceae</taxon>
        <taxon>Brachymonas</taxon>
    </lineage>
</organism>
<dbReference type="InterPro" id="IPR005110">
    <property type="entry name" value="MoeA_linker/N"/>
</dbReference>
<evidence type="ECO:0000256" key="1">
    <source>
        <dbReference type="ARBA" id="ARBA00001946"/>
    </source>
</evidence>
<keyword evidence="7 11" id="KW-0479">Metal-binding</keyword>
<dbReference type="SUPFAM" id="SSF63882">
    <property type="entry name" value="MoeA N-terminal region -like"/>
    <property type="match status" value="1"/>
</dbReference>
<comment type="cofactor">
    <cofactor evidence="1 11">
        <name>Mg(2+)</name>
        <dbReference type="ChEBI" id="CHEBI:18420"/>
    </cofactor>
</comment>
<sequence>MMLDYHDALRQLLASLQPVSDTIPLPLDKASGHVLAADLPALYDTPQFDNSAMDGYAVADPEGNSTRFTLAGRIAAGESPELTLQAGQAARIFTGAPVPAGATAVVPQEDVQTEGDTLILAQPARAGAHIRRRAEEYAAGGTLLNQGTLLDPAAVALAASQGHAALPVLRPLRVAVFSSGNELREPGTDLAPRQIYDANRYQMLAWLAGMPVEVVLSGCLPDDAAITRERLQAASTQADVILTSGGVSVGEEDHVRAALADIGQLDVWKLAIKPGKPFAWGSAGQARVFMLPGNPVATFVAFFMLVAPALRKLQGLPQPEPLAVQAVSGFERLKREPRREFLRAVAQAGPDGRWHVSALQGQGSAMLSACVQANVLAEITPDTPVAVGDPVTIYPLPGKGWF</sequence>
<keyword evidence="14" id="KW-1185">Reference proteome</keyword>
<dbReference type="GO" id="GO:0046872">
    <property type="term" value="F:metal ion binding"/>
    <property type="evidence" value="ECO:0007669"/>
    <property type="project" value="UniProtKB-UniRule"/>
</dbReference>
<keyword evidence="9 11" id="KW-0501">Molybdenum cofactor biosynthesis</keyword>
<dbReference type="EC" id="2.10.1.1" evidence="11"/>
<dbReference type="Gene3D" id="3.40.980.10">
    <property type="entry name" value="MoaB/Mog-like domain"/>
    <property type="match status" value="1"/>
</dbReference>
<dbReference type="Pfam" id="PF00994">
    <property type="entry name" value="MoCF_biosynth"/>
    <property type="match status" value="1"/>
</dbReference>
<dbReference type="AlphaFoldDB" id="A0A1H8FRI8"/>
<dbReference type="SUPFAM" id="SSF63867">
    <property type="entry name" value="MoeA C-terminal domain-like"/>
    <property type="match status" value="1"/>
</dbReference>
<dbReference type="CDD" id="cd00887">
    <property type="entry name" value="MoeA"/>
    <property type="match status" value="1"/>
</dbReference>
<comment type="pathway">
    <text evidence="3 11">Cofactor biosynthesis; molybdopterin biosynthesis.</text>
</comment>
<evidence type="ECO:0000256" key="10">
    <source>
        <dbReference type="ARBA" id="ARBA00047317"/>
    </source>
</evidence>
<dbReference type="PANTHER" id="PTHR10192:SF5">
    <property type="entry name" value="GEPHYRIN"/>
    <property type="match status" value="1"/>
</dbReference>
<evidence type="ECO:0000259" key="12">
    <source>
        <dbReference type="SMART" id="SM00852"/>
    </source>
</evidence>
<dbReference type="Proteomes" id="UP000199531">
    <property type="component" value="Unassembled WGS sequence"/>
</dbReference>
<feature type="domain" description="MoaB/Mog" evidence="12">
    <location>
        <begin position="175"/>
        <end position="312"/>
    </location>
</feature>
<dbReference type="STRING" id="1121117.SAMN02745977_01156"/>
<dbReference type="InterPro" id="IPR036425">
    <property type="entry name" value="MoaB/Mog-like_dom_sf"/>
</dbReference>
<dbReference type="Gene3D" id="3.90.105.10">
    <property type="entry name" value="Molybdopterin biosynthesis moea protein, domain 2"/>
    <property type="match status" value="1"/>
</dbReference>
<evidence type="ECO:0000256" key="4">
    <source>
        <dbReference type="ARBA" id="ARBA00010763"/>
    </source>
</evidence>
<dbReference type="RefSeq" id="WP_200785722.1">
    <property type="nucleotide sequence ID" value="NZ_FOCW01000001.1"/>
</dbReference>
<dbReference type="NCBIfam" id="NF045515">
    <property type="entry name" value="Glp_gephyrin"/>
    <property type="match status" value="1"/>
</dbReference>
<comment type="similarity">
    <text evidence="4 11">Belongs to the MoeA family.</text>
</comment>
<evidence type="ECO:0000256" key="7">
    <source>
        <dbReference type="ARBA" id="ARBA00022723"/>
    </source>
</evidence>
<evidence type="ECO:0000313" key="14">
    <source>
        <dbReference type="Proteomes" id="UP000199531"/>
    </source>
</evidence>
<gene>
    <name evidence="13" type="ORF">SAMN02745977_01156</name>
</gene>
<dbReference type="FunFam" id="3.40.980.10:FF:000004">
    <property type="entry name" value="Molybdopterin molybdenumtransferase"/>
    <property type="match status" value="1"/>
</dbReference>
<dbReference type="NCBIfam" id="TIGR00177">
    <property type="entry name" value="molyb_syn"/>
    <property type="match status" value="1"/>
</dbReference>
<dbReference type="Pfam" id="PF03453">
    <property type="entry name" value="MoeA_N"/>
    <property type="match status" value="1"/>
</dbReference>
<dbReference type="UniPathway" id="UPA00344"/>
<dbReference type="Gene3D" id="2.170.190.11">
    <property type="entry name" value="Molybdopterin biosynthesis moea protein, domain 3"/>
    <property type="match status" value="1"/>
</dbReference>
<evidence type="ECO:0000256" key="6">
    <source>
        <dbReference type="ARBA" id="ARBA00022679"/>
    </source>
</evidence>
<keyword evidence="5 11" id="KW-0500">Molybdenum</keyword>
<comment type="function">
    <text evidence="2 11">Catalyzes the insertion of molybdate into adenylated molybdopterin with the concomitant release of AMP.</text>
</comment>
<reference evidence="13 14" key="1">
    <citation type="submission" date="2016-10" db="EMBL/GenBank/DDBJ databases">
        <authorList>
            <person name="de Groot N.N."/>
        </authorList>
    </citation>
    <scope>NUCLEOTIDE SEQUENCE [LARGE SCALE GENOMIC DNA]</scope>
    <source>
        <strain evidence="13 14">DSM 15123</strain>
    </source>
</reference>
<evidence type="ECO:0000256" key="8">
    <source>
        <dbReference type="ARBA" id="ARBA00022842"/>
    </source>
</evidence>
<dbReference type="GO" id="GO:0061599">
    <property type="term" value="F:molybdopterin molybdotransferase activity"/>
    <property type="evidence" value="ECO:0007669"/>
    <property type="project" value="UniProtKB-UniRule"/>
</dbReference>
<dbReference type="InterPro" id="IPR005111">
    <property type="entry name" value="MoeA_C_domain_IV"/>
</dbReference>
<dbReference type="InterPro" id="IPR036688">
    <property type="entry name" value="MoeA_C_domain_IV_sf"/>
</dbReference>
<evidence type="ECO:0000256" key="2">
    <source>
        <dbReference type="ARBA" id="ARBA00002901"/>
    </source>
</evidence>
<evidence type="ECO:0000256" key="3">
    <source>
        <dbReference type="ARBA" id="ARBA00005046"/>
    </source>
</evidence>
<dbReference type="PANTHER" id="PTHR10192">
    <property type="entry name" value="MOLYBDOPTERIN BIOSYNTHESIS PROTEIN"/>
    <property type="match status" value="1"/>
</dbReference>
<dbReference type="SUPFAM" id="SSF53218">
    <property type="entry name" value="Molybdenum cofactor biosynthesis proteins"/>
    <property type="match status" value="1"/>
</dbReference>
<keyword evidence="8 11" id="KW-0460">Magnesium</keyword>
<evidence type="ECO:0000256" key="5">
    <source>
        <dbReference type="ARBA" id="ARBA00022505"/>
    </source>
</evidence>
<protein>
    <recommendedName>
        <fullName evidence="11">Molybdopterin molybdenumtransferase</fullName>
        <ecNumber evidence="11">2.10.1.1</ecNumber>
    </recommendedName>
</protein>
<dbReference type="GO" id="GO:0006777">
    <property type="term" value="P:Mo-molybdopterin cofactor biosynthetic process"/>
    <property type="evidence" value="ECO:0007669"/>
    <property type="project" value="UniProtKB-UniRule"/>
</dbReference>
<dbReference type="SMART" id="SM00852">
    <property type="entry name" value="MoCF_biosynth"/>
    <property type="match status" value="1"/>
</dbReference>
<evidence type="ECO:0000256" key="9">
    <source>
        <dbReference type="ARBA" id="ARBA00023150"/>
    </source>
</evidence>
<proteinExistence type="inferred from homology"/>
<dbReference type="InterPro" id="IPR036135">
    <property type="entry name" value="MoeA_linker/N_sf"/>
</dbReference>
<evidence type="ECO:0000256" key="11">
    <source>
        <dbReference type="RuleBase" id="RU365090"/>
    </source>
</evidence>
<dbReference type="GO" id="GO:0005829">
    <property type="term" value="C:cytosol"/>
    <property type="evidence" value="ECO:0007669"/>
    <property type="project" value="TreeGrafter"/>
</dbReference>
<dbReference type="EMBL" id="FOCW01000001">
    <property type="protein sequence ID" value="SEN34353.1"/>
    <property type="molecule type" value="Genomic_DNA"/>
</dbReference>
<name>A0A1H8FRI8_9BURK</name>
<evidence type="ECO:0000313" key="13">
    <source>
        <dbReference type="EMBL" id="SEN34353.1"/>
    </source>
</evidence>
<keyword evidence="6 11" id="KW-0808">Transferase</keyword>
<dbReference type="Pfam" id="PF03454">
    <property type="entry name" value="MoeA_C"/>
    <property type="match status" value="1"/>
</dbReference>
<comment type="catalytic activity">
    <reaction evidence="10">
        <text>adenylyl-molybdopterin + molybdate = Mo-molybdopterin + AMP + H(+)</text>
        <dbReference type="Rhea" id="RHEA:35047"/>
        <dbReference type="ChEBI" id="CHEBI:15378"/>
        <dbReference type="ChEBI" id="CHEBI:36264"/>
        <dbReference type="ChEBI" id="CHEBI:62727"/>
        <dbReference type="ChEBI" id="CHEBI:71302"/>
        <dbReference type="ChEBI" id="CHEBI:456215"/>
        <dbReference type="EC" id="2.10.1.1"/>
    </reaction>
</comment>